<organism evidence="3 4">
    <name type="scientific">Fodinibius salipaludis</name>
    <dbReference type="NCBI Taxonomy" id="2032627"/>
    <lineage>
        <taxon>Bacteria</taxon>
        <taxon>Pseudomonadati</taxon>
        <taxon>Balneolota</taxon>
        <taxon>Balneolia</taxon>
        <taxon>Balneolales</taxon>
        <taxon>Balneolaceae</taxon>
        <taxon>Fodinibius</taxon>
    </lineage>
</organism>
<proteinExistence type="predicted"/>
<evidence type="ECO:0000256" key="1">
    <source>
        <dbReference type="ARBA" id="ARBA00022679"/>
    </source>
</evidence>
<reference evidence="3 4" key="1">
    <citation type="submission" date="2017-08" db="EMBL/GenBank/DDBJ databases">
        <title>Aliifodinibius alkalisoli sp. nov., isolated from saline alkaline soil.</title>
        <authorList>
            <person name="Liu D."/>
            <person name="Zhang G."/>
        </authorList>
    </citation>
    <scope>NUCLEOTIDE SEQUENCE [LARGE SCALE GENOMIC DNA]</scope>
    <source>
        <strain evidence="3 4">WN023</strain>
    </source>
</reference>
<dbReference type="GO" id="GO:0016757">
    <property type="term" value="F:glycosyltransferase activity"/>
    <property type="evidence" value="ECO:0007669"/>
    <property type="project" value="InterPro"/>
</dbReference>
<keyword evidence="4" id="KW-1185">Reference proteome</keyword>
<dbReference type="CDD" id="cd03809">
    <property type="entry name" value="GT4_MtfB-like"/>
    <property type="match status" value="1"/>
</dbReference>
<keyword evidence="1" id="KW-0808">Transferase</keyword>
<feature type="domain" description="Glycosyl transferase family 1" evidence="2">
    <location>
        <begin position="183"/>
        <end position="345"/>
    </location>
</feature>
<dbReference type="Proteomes" id="UP000218831">
    <property type="component" value="Unassembled WGS sequence"/>
</dbReference>
<dbReference type="GO" id="GO:0009103">
    <property type="term" value="P:lipopolysaccharide biosynthetic process"/>
    <property type="evidence" value="ECO:0007669"/>
    <property type="project" value="TreeGrafter"/>
</dbReference>
<comment type="caution">
    <text evidence="3">The sequence shown here is derived from an EMBL/GenBank/DDBJ whole genome shotgun (WGS) entry which is preliminary data.</text>
</comment>
<dbReference type="AlphaFoldDB" id="A0A2A2G5X5"/>
<dbReference type="Gene3D" id="3.40.50.2000">
    <property type="entry name" value="Glycogen Phosphorylase B"/>
    <property type="match status" value="2"/>
</dbReference>
<gene>
    <name evidence="3" type="ORF">CK503_13485</name>
</gene>
<evidence type="ECO:0000313" key="3">
    <source>
        <dbReference type="EMBL" id="PAU93166.1"/>
    </source>
</evidence>
<dbReference type="Pfam" id="PF00534">
    <property type="entry name" value="Glycos_transf_1"/>
    <property type="match status" value="1"/>
</dbReference>
<accession>A0A2A2G5X5</accession>
<evidence type="ECO:0000259" key="2">
    <source>
        <dbReference type="Pfam" id="PF00534"/>
    </source>
</evidence>
<dbReference type="PANTHER" id="PTHR46401:SF2">
    <property type="entry name" value="GLYCOSYLTRANSFERASE WBBK-RELATED"/>
    <property type="match status" value="1"/>
</dbReference>
<protein>
    <recommendedName>
        <fullName evidence="2">Glycosyl transferase family 1 domain-containing protein</fullName>
    </recommendedName>
</protein>
<dbReference type="RefSeq" id="WP_095607349.1">
    <property type="nucleotide sequence ID" value="NZ_NSKE01000010.1"/>
</dbReference>
<dbReference type="EMBL" id="NSKE01000010">
    <property type="protein sequence ID" value="PAU93166.1"/>
    <property type="molecule type" value="Genomic_DNA"/>
</dbReference>
<dbReference type="PANTHER" id="PTHR46401">
    <property type="entry name" value="GLYCOSYLTRANSFERASE WBBK-RELATED"/>
    <property type="match status" value="1"/>
</dbReference>
<dbReference type="SUPFAM" id="SSF53756">
    <property type="entry name" value="UDP-Glycosyltransferase/glycogen phosphorylase"/>
    <property type="match status" value="1"/>
</dbReference>
<dbReference type="OrthoDB" id="9811239at2"/>
<sequence>MKKLVIDASNIISGGGLTHLREFIKHTEPLKYNFVQVLLWAPKKTLDKLPGKEWLNKKSHRFLNKGYLHRFLWRQFVLKPSLDEDTLLFIPGTGYVSGAGKVVTMCRNLLPLEMEEVNRYFFSRAWIRVVILRFLHIQAYTKADGVIFLNEYCEKVTKKLIEDGKNTSAIIPHGVNTNFFFFRNEYKINNTFNLLYVSSLDLYKHQWKVAEAVAQLNNDGYDITLTLIGHSYNGTEEKLNKVIGDYPILSDKLDWKGAVDYEALPKYYKKNDAFIYASTCETFGMTLLEAMASSLPIACSNKSSMEEMLKDAGIYFDPLSIEETKEAIMKLMNNRNLRERLGTKACRLAQNYDWERCSKKTLQFLETVA</sequence>
<evidence type="ECO:0000313" key="4">
    <source>
        <dbReference type="Proteomes" id="UP000218831"/>
    </source>
</evidence>
<dbReference type="InterPro" id="IPR001296">
    <property type="entry name" value="Glyco_trans_1"/>
</dbReference>
<name>A0A2A2G5X5_9BACT</name>